<feature type="compositionally biased region" description="Polar residues" evidence="12">
    <location>
        <begin position="3779"/>
        <end position="3803"/>
    </location>
</feature>
<keyword evidence="14" id="KW-1185">Reference proteome</keyword>
<dbReference type="SMART" id="SM00175">
    <property type="entry name" value="RAB"/>
    <property type="match status" value="1"/>
</dbReference>
<dbReference type="InterPro" id="IPR001806">
    <property type="entry name" value="Small_GTPase"/>
</dbReference>
<evidence type="ECO:0000313" key="14">
    <source>
        <dbReference type="Proteomes" id="UP000749559"/>
    </source>
</evidence>
<dbReference type="PROSITE" id="PS00018">
    <property type="entry name" value="EF_HAND_1"/>
    <property type="match status" value="1"/>
</dbReference>
<dbReference type="SUPFAM" id="SSF52200">
    <property type="entry name" value="Toll/Interleukin receptor TIR domain"/>
    <property type="match status" value="1"/>
</dbReference>
<evidence type="ECO:0000256" key="1">
    <source>
        <dbReference type="ARBA" id="ARBA00010142"/>
    </source>
</evidence>
<evidence type="ECO:0000256" key="6">
    <source>
        <dbReference type="ARBA" id="ARBA00022777"/>
    </source>
</evidence>
<dbReference type="Gene3D" id="3.80.10.10">
    <property type="entry name" value="Ribonuclease Inhibitor"/>
    <property type="match status" value="2"/>
</dbReference>
<evidence type="ECO:0000256" key="11">
    <source>
        <dbReference type="SAM" id="Coils"/>
    </source>
</evidence>
<feature type="compositionally biased region" description="Basic residues" evidence="12">
    <location>
        <begin position="2043"/>
        <end position="2053"/>
    </location>
</feature>
<dbReference type="EMBL" id="CAIIXF020000001">
    <property type="protein sequence ID" value="CAH1772675.1"/>
    <property type="molecule type" value="Genomic_DNA"/>
</dbReference>
<dbReference type="Pfam" id="PF16095">
    <property type="entry name" value="COR-A"/>
    <property type="match status" value="1"/>
</dbReference>
<evidence type="ECO:0000256" key="9">
    <source>
        <dbReference type="ARBA" id="ARBA00047899"/>
    </source>
</evidence>
<dbReference type="InterPro" id="IPR018247">
    <property type="entry name" value="EF_Hand_1_Ca_BS"/>
</dbReference>
<dbReference type="GO" id="GO:0016301">
    <property type="term" value="F:kinase activity"/>
    <property type="evidence" value="ECO:0007669"/>
    <property type="project" value="UniProtKB-KW"/>
</dbReference>
<keyword evidence="7" id="KW-0067">ATP-binding</keyword>
<dbReference type="PROSITE" id="PS51419">
    <property type="entry name" value="RAB"/>
    <property type="match status" value="1"/>
</dbReference>
<dbReference type="InterPro" id="IPR032675">
    <property type="entry name" value="LRR_dom_sf"/>
</dbReference>
<dbReference type="InterPro" id="IPR035897">
    <property type="entry name" value="Toll_tir_struct_dom_sf"/>
</dbReference>
<feature type="compositionally biased region" description="Basic and acidic residues" evidence="12">
    <location>
        <begin position="3503"/>
        <end position="3513"/>
    </location>
</feature>
<dbReference type="InterPro" id="IPR036388">
    <property type="entry name" value="WH-like_DNA-bd_sf"/>
</dbReference>
<dbReference type="InterPro" id="IPR032171">
    <property type="entry name" value="COR-A"/>
</dbReference>
<evidence type="ECO:0000256" key="3">
    <source>
        <dbReference type="ARBA" id="ARBA00022679"/>
    </source>
</evidence>
<keyword evidence="4" id="KW-0677">Repeat</keyword>
<comment type="catalytic activity">
    <reaction evidence="9">
        <text>L-threonyl-[protein] + ATP = O-phospho-L-threonyl-[protein] + ADP + H(+)</text>
        <dbReference type="Rhea" id="RHEA:46608"/>
        <dbReference type="Rhea" id="RHEA-COMP:11060"/>
        <dbReference type="Rhea" id="RHEA-COMP:11605"/>
        <dbReference type="ChEBI" id="CHEBI:15378"/>
        <dbReference type="ChEBI" id="CHEBI:30013"/>
        <dbReference type="ChEBI" id="CHEBI:30616"/>
        <dbReference type="ChEBI" id="CHEBI:61977"/>
        <dbReference type="ChEBI" id="CHEBI:456216"/>
        <dbReference type="EC" id="2.7.11.1"/>
    </reaction>
</comment>
<dbReference type="InterPro" id="IPR000157">
    <property type="entry name" value="TIR_dom"/>
</dbReference>
<dbReference type="InterPro" id="IPR003578">
    <property type="entry name" value="Small_GTPase_Rho"/>
</dbReference>
<dbReference type="PROSITE" id="PS51420">
    <property type="entry name" value="RHO"/>
    <property type="match status" value="1"/>
</dbReference>
<feature type="region of interest" description="Disordered" evidence="12">
    <location>
        <begin position="1315"/>
        <end position="1354"/>
    </location>
</feature>
<dbReference type="InterPro" id="IPR005225">
    <property type="entry name" value="Small_GTP-bd"/>
</dbReference>
<dbReference type="Pfam" id="PF08477">
    <property type="entry name" value="Roc"/>
    <property type="match status" value="1"/>
</dbReference>
<dbReference type="PROSITE" id="PS50104">
    <property type="entry name" value="TIR"/>
    <property type="match status" value="1"/>
</dbReference>
<dbReference type="Gene3D" id="3.40.50.300">
    <property type="entry name" value="P-loop containing nucleotide triphosphate hydrolases"/>
    <property type="match status" value="2"/>
</dbReference>
<comment type="catalytic activity">
    <reaction evidence="10">
        <text>L-seryl-[protein] + ATP = O-phospho-L-seryl-[protein] + ADP + H(+)</text>
        <dbReference type="Rhea" id="RHEA:17989"/>
        <dbReference type="Rhea" id="RHEA-COMP:9863"/>
        <dbReference type="Rhea" id="RHEA-COMP:11604"/>
        <dbReference type="ChEBI" id="CHEBI:15378"/>
        <dbReference type="ChEBI" id="CHEBI:29999"/>
        <dbReference type="ChEBI" id="CHEBI:30616"/>
        <dbReference type="ChEBI" id="CHEBI:83421"/>
        <dbReference type="ChEBI" id="CHEBI:456216"/>
        <dbReference type="EC" id="2.7.11.1"/>
    </reaction>
</comment>
<dbReference type="OrthoDB" id="10252328at2759"/>
<comment type="caution">
    <text evidence="13">The sequence shown here is derived from an EMBL/GenBank/DDBJ whole genome shotgun (WGS) entry which is preliminary data.</text>
</comment>
<dbReference type="CDD" id="cd00157">
    <property type="entry name" value="Rho"/>
    <property type="match status" value="1"/>
</dbReference>
<evidence type="ECO:0000313" key="13">
    <source>
        <dbReference type="EMBL" id="CAH1772675.1"/>
    </source>
</evidence>
<dbReference type="InterPro" id="IPR020859">
    <property type="entry name" value="ROC"/>
</dbReference>
<dbReference type="Pfam" id="PF25497">
    <property type="entry name" value="COR-B"/>
    <property type="match status" value="1"/>
</dbReference>
<evidence type="ECO:0000256" key="10">
    <source>
        <dbReference type="ARBA" id="ARBA00048679"/>
    </source>
</evidence>
<evidence type="ECO:0000256" key="2">
    <source>
        <dbReference type="ARBA" id="ARBA00012513"/>
    </source>
</evidence>
<dbReference type="Gene3D" id="3.30.70.1390">
    <property type="entry name" value="ROC domain from the Parkinson's disease-associated leucine-rich repeat kinase 2"/>
    <property type="match status" value="1"/>
</dbReference>
<feature type="compositionally biased region" description="Basic and acidic residues" evidence="12">
    <location>
        <begin position="1321"/>
        <end position="1330"/>
    </location>
</feature>
<feature type="compositionally biased region" description="Acidic residues" evidence="12">
    <location>
        <begin position="1331"/>
        <end position="1354"/>
    </location>
</feature>
<dbReference type="GO" id="GO:0005524">
    <property type="term" value="F:ATP binding"/>
    <property type="evidence" value="ECO:0007669"/>
    <property type="project" value="UniProtKB-KW"/>
</dbReference>
<dbReference type="SMART" id="SM00174">
    <property type="entry name" value="RHO"/>
    <property type="match status" value="1"/>
</dbReference>
<dbReference type="NCBIfam" id="TIGR00231">
    <property type="entry name" value="small_GTP"/>
    <property type="match status" value="1"/>
</dbReference>
<dbReference type="InterPro" id="IPR027417">
    <property type="entry name" value="P-loop_NTPase"/>
</dbReference>
<reference evidence="13" key="1">
    <citation type="submission" date="2022-03" db="EMBL/GenBank/DDBJ databases">
        <authorList>
            <person name="Martin C."/>
        </authorList>
    </citation>
    <scope>NUCLEOTIDE SEQUENCE</scope>
</reference>
<proteinExistence type="inferred from homology"/>
<feature type="compositionally biased region" description="Acidic residues" evidence="12">
    <location>
        <begin position="299"/>
        <end position="313"/>
    </location>
</feature>
<dbReference type="PROSITE" id="PS51421">
    <property type="entry name" value="RAS"/>
    <property type="match status" value="1"/>
</dbReference>
<dbReference type="GO" id="GO:0007264">
    <property type="term" value="P:small GTPase-mediated signal transduction"/>
    <property type="evidence" value="ECO:0007669"/>
    <property type="project" value="InterPro"/>
</dbReference>
<sequence>MARTKQTARASKGKMPQKNIKLVVVGDHSSGKTALLITYTTNAFPTDYIPTVFDNYSANVIVAGNNISLGLWDTAGQEDYDRLRPLSYPNTDVFVVTTSVQSLEGLNSIKDKWIPELRHHCHGVPILIVGTCCDARDKKVEDGESPKPFISKKDFELCVNLTGAYGYMECSALTGHNVSDVFNQAIRAALKLPFAPNAPTASNEAETELEKDRELLDSVDVKSYEADWLLYKRDGIILDDSLYPNDFASRIRLRENGCYALDGWEDVIQRIGLGEVAPNNTQKKEAKKEFDERKRELDSEYEGDDDEEEEYDDEGVKKKVANPDIVSHLHFVTNPYLTDLCLYKFYQMKERFKLETVLIMNCPNITDDGIYWLHRLMQEGRDKDDIIKVRLDACPNITGKSAALFSHDETTMSVFNFTTITYANTATEREKRFKPKGRATINEKIKVQQIDSDEEFTFPIVVVPKNETESAQVTEVMKALCDNTNVPDEVGERSHLFQTGKREINDKQWKFMIFNPFKDGFDNVLPRIVSLVVIPVDLTQDSMISKRHIMQTVLFFISKHGYSKSDGSHYTGCRFLVIGTSATASIDQLDTIVQDCVGELQEQATFGAEGLKSKMHMTLQDEKQLGMLYLLEAVAKQLCNSMKMENPVDRPIYTHLYKDQDLLLAALGSQLKAISPGVRHLYSGEDSSDMMDDIDDESNAKFLDIANLLSIEIEDATSFCMQKYPILDNTLQVLHDEGDVLYFRNLEQPVVLRDFTWYSKILKLITSENSCTTPSKRLQTPCLPPGTPVWSVEQLVKAIDTLNDPKDQGVEEFVQLVSEKLIPLLEHQGLLVRLPCLRTQLDEEKYVFVHVPSIEKPEAPLMPATPDAEVPREIVTKVYNFNCDISQGLIQQIAAVCSRFAKFVVLAKEGMLIHQGGAEVLIKTVTNDGCSKMTLQSSTVSYNRESALVSGSEKVYKFVCSVFYLYADVIDHVIQTHYGPFVAMITQPSTLPHNHSICYNHNWQVFNGNPSFRSICTLCGHCMIAGMDCPYDGILQEYTQRCGCTGEIIGCLDCGICTSCASYFWKIKSYLRPGYCSSDIITESTREFPISDFGSTDSEDEDEFNIHSMMLDVPLDPYLNNKASILIQRAQLSVPFLTSENHNISIYLDGTAFTGSDVVYQLIGSSDNLDDHDANSELDNLNGMLNIKLSDPAAHSPKEHMPAPIMGPFGVYEYRYCWATEIWPEKAVLCHSPEVYTEDEYKNGSKNPGLYMAKTPLFSVNEGKNSQKDGKIKEFSLEILVDERNSVLIGLAPADVAFWDINHDKRRHVYMWNPIAGNENNHPEVKRETDVYDSDDEDDFEGDEDNEDEDYGEDEDLQEILNDIQAEDEEDNLQSSTQAVPNVQPQRTRGYMHAAPRQQLATRAARPPVPRDGAISVGLLEESNRLDDLPDLQLNNDPALSNVNVLSTNLQARTLTTNTNANANDNLLRSALFPDANTSKEDAQNNQANFLEELKKNVPVFDPDVKAGLKVKSAKEKKIKPRGVKDSIRVVVTRGKGKDEDKITIQMYVNGVLDKQNNEKTFCDVPSELELFAAVSLGADNIVKLGSDSVWWGKTEATFTDTSYKANGLHISGMDNNNIDLEVQRKLLFHNVSESPQLIHVKCSNFSDETYITQLIVLPDGYESVGLMHIDDSDEPIDIEVAWCETDLKQIKSVKAFDAKLDTAKEKNDLHQVKFKGLLENNQHKRMIRQLDLKSEKGNETFYLFNMKNLKPNQTYWPRHIFQDCYLLDMCTYSQENDQLVHHIFYIPRLSYKLVLETNTSSVLDFLPDSKFFQCPLLPTASPRPYTPARGSYVGINKVEQGAVSRLFQNKNFKESKQRKGLAKERFDEFVEKVHLDLEIEPEQEQEVETRFTDSEDEWLMLPILNIENRQGSFEDVGKDMNVVSFKQKLSQENVLTPGWHELAIACMTPSATEKRLAKIRERNVSELCPDLALEKKLIEKQIHLTCENQVKSWTAQKIDLLALWVERTCQVLLTSNPAEARELAKDINDAISVQSSNPRLATKKVAKTKSKAPSKLSNNSQNETSSIAAILDALKAIKAPQSMIERTRENLSHATQTGHLFLDAYKKLLDALITSRSYAQNYSTCVHWPYSVTVHSRYIGAPSEHYKEATTKSNFKMYFPLPSSIHISDMTLPSIDKIYDAGNILLHRICSLEESSDAIFKNRTPEGVLYRQSHILYQKGTPIEGGLPDKTLVYHEYNRLIRLDIALMTKLRLPNFEGILGLQDGCGVDQAVVETLMTRFLLFYLKSSYFYDSTNRGKKHKWKPILSKVDVPMCQTKIHVSEKYENEKGGHVGISVIDLEAIPDKSMPHNLTIKIPDPSTLLDLSLFTNLVSLRLDLAEDRRIDGEWTIPDFSRCPKLSDLSVRFNGTCFSEEHTRKLGIKILEIAKTYIETLPDHLFSPAIQQVKVAQSPLRCVPQSLCVVNLTKLRLEGTMVSSLPPELALAQNLIMLKIGGIPWYETKGLYEDVKIPKEKFLEDPNMSGIQFIQRLLPQSTIDELFDKYDIDSNKMLDRRELANLNADLFWTIPRLGCSMKDAASGGFPEVICSLKKLEFLELTHTTIRHLPASVERLTNLKKLLLQNNPLFESLPPELGNLSLDACFLSHCPSLKTPPHEVISHGTGPTNAYMKRLIKGSTECRRTKLMLVGLGGAGKTSLLKALMSSQNKTVETKGEEITDGIDIQNWTVMYDDGLGVTFSVWDFAGQTIYYNTHQFFLSQRAVYLLLWTTRLGHEHAGLDFWLSSITSHAPDTPIFIVGTHIDQVAKAEIPMDKLKKRYPQIVGFHFVSSVKGTGISKLKDDLMTETMKQPYMGEKIPQAWLDLEKEMIRLSKEKTVITWNAMEELNLGTKCGIYEHDDMKEAITFLTFLGTVQYFDNDYLRDCIVIDPQWIVDAMSCVVSVKQSPIKNGRFQHRDLKRVWPETLLKNAIHSKGKGQKKINMHEWLLRLTEEFDLTFPLPDEPVSIVPCLLSEQEPKFEWPPKDEVPGTREMKMVYQFTYLPTGLFNRVQVRLFQFSNKAAIWKRGSILNKNNHTALITHDKDLSVIVRGPQPENVLFLIHEVLEGLIAESFQGVDYTFQIPCPDCMNKVGTKDPSMFDHHLVHMAVDVKAPFLQCRKYFHSISMAELQAVMPPSNAVEFNINLEQTIRQLQDVHRDMSADIFFCYCQANAPPGDDSVVQPEKVKVDLENLGYKCWYREDMGLWSFNDLVVPIKDAKMALVFMSDEFAADAKCQELYHYIKLTLKKPCQIIAVGASYDWKQTPAGLLVGEEVFVNMRQLERYEAKLEELKQAVTQTLNQTANEDLHPPCFISYCWANSSQAVKLGTKAKDGSVGWGDPRDMKDMLEKNGIDCWIDIEQTGQNDLFESISNGLRHSKVVVVCVSEQYADSTNCMMELRFAACALNKPIIVAIVGNSNNWRYTEAAMLTGRGKSDEINFQEKSETAFDKLLEKVKTIIDVEKHKESEKAKYAGKERPSRPTSAASQRCKTDENDSGCFKTNDTEVSYQEVYELAQRKFMRLLEVLQHKGEIKHAIYPRLCVLDLMEADKDGTTEKQTYCFRILCEYENGWHICGNAIPYTGDESSATALIDKSTAYLGRLLTILKYSNVGLQFFTTGEENEQLAKRIQKNAMRGMEGSDIGQAYNVLRDELIFHDEESVKGNLSRCHLPTGKIHWLCADHQQGSRITVLSDTTIADVQTEVVNAHDFLLKEYVEKHPKYAKFLNDTNMEKIRRGIHLKRAPTVLSMTSPTGTSPNGQSETDSNNQPLRSRSPLMPEGTEDKSKKLRVAGIAAATVNPAASRGSGQKPSSQACVIL</sequence>
<dbReference type="Pfam" id="PF13676">
    <property type="entry name" value="TIR_2"/>
    <property type="match status" value="1"/>
</dbReference>
<dbReference type="InterPro" id="IPR057263">
    <property type="entry name" value="COR-B"/>
</dbReference>
<evidence type="ECO:0000256" key="4">
    <source>
        <dbReference type="ARBA" id="ARBA00022737"/>
    </source>
</evidence>
<keyword evidence="3" id="KW-0808">Transferase</keyword>
<dbReference type="SUPFAM" id="SSF52540">
    <property type="entry name" value="P-loop containing nucleoside triphosphate hydrolases"/>
    <property type="match status" value="2"/>
</dbReference>
<dbReference type="EC" id="2.7.11.1" evidence="2"/>
<keyword evidence="11" id="KW-0175">Coiled coil</keyword>
<dbReference type="Gene3D" id="1.10.10.10">
    <property type="entry name" value="Winged helix-like DNA-binding domain superfamily/Winged helix DNA-binding domain"/>
    <property type="match status" value="1"/>
</dbReference>
<feature type="region of interest" description="Disordered" evidence="12">
    <location>
        <begin position="281"/>
        <end position="315"/>
    </location>
</feature>
<dbReference type="SMART" id="SM00173">
    <property type="entry name" value="RAS"/>
    <property type="match status" value="1"/>
</dbReference>
<evidence type="ECO:0000256" key="8">
    <source>
        <dbReference type="ARBA" id="ARBA00023134"/>
    </source>
</evidence>
<feature type="compositionally biased region" description="Polar residues" evidence="12">
    <location>
        <begin position="3837"/>
        <end position="3850"/>
    </location>
</feature>
<feature type="region of interest" description="Disordered" evidence="12">
    <location>
        <begin position="2043"/>
        <end position="2062"/>
    </location>
</feature>
<accession>A0A8J1UXG3</accession>
<dbReference type="PANTHER" id="PTHR24072">
    <property type="entry name" value="RHO FAMILY GTPASE"/>
    <property type="match status" value="1"/>
</dbReference>
<evidence type="ECO:0000256" key="12">
    <source>
        <dbReference type="SAM" id="MobiDB-lite"/>
    </source>
</evidence>
<evidence type="ECO:0000256" key="7">
    <source>
        <dbReference type="ARBA" id="ARBA00022840"/>
    </source>
</evidence>
<dbReference type="PROSITE" id="PS51424">
    <property type="entry name" value="ROC"/>
    <property type="match status" value="1"/>
</dbReference>
<gene>
    <name evidence="13" type="ORF">OFUS_LOCUS399</name>
</gene>
<keyword evidence="5" id="KW-0547">Nucleotide-binding</keyword>
<name>A0A8J1UXG3_OWEFU</name>
<keyword evidence="6" id="KW-0418">Kinase</keyword>
<feature type="region of interest" description="Disordered" evidence="12">
    <location>
        <begin position="3774"/>
        <end position="3850"/>
    </location>
</feature>
<feature type="compositionally biased region" description="Basic and acidic residues" evidence="12">
    <location>
        <begin position="282"/>
        <end position="298"/>
    </location>
</feature>
<dbReference type="PRINTS" id="PR00449">
    <property type="entry name" value="RASTRNSFRMNG"/>
</dbReference>
<dbReference type="Pfam" id="PF00071">
    <property type="entry name" value="Ras"/>
    <property type="match status" value="1"/>
</dbReference>
<protein>
    <recommendedName>
        <fullName evidence="2">non-specific serine/threonine protein kinase</fullName>
        <ecNumber evidence="2">2.7.11.1</ecNumber>
    </recommendedName>
</protein>
<organism evidence="13 14">
    <name type="scientific">Owenia fusiformis</name>
    <name type="common">Polychaete worm</name>
    <dbReference type="NCBI Taxonomy" id="6347"/>
    <lineage>
        <taxon>Eukaryota</taxon>
        <taxon>Metazoa</taxon>
        <taxon>Spiralia</taxon>
        <taxon>Lophotrochozoa</taxon>
        <taxon>Annelida</taxon>
        <taxon>Polychaeta</taxon>
        <taxon>Sedentaria</taxon>
        <taxon>Canalipalpata</taxon>
        <taxon>Sabellida</taxon>
        <taxon>Oweniida</taxon>
        <taxon>Oweniidae</taxon>
        <taxon>Owenia</taxon>
    </lineage>
</organism>
<dbReference type="GO" id="GO:0003924">
    <property type="term" value="F:GTPase activity"/>
    <property type="evidence" value="ECO:0007669"/>
    <property type="project" value="InterPro"/>
</dbReference>
<dbReference type="SUPFAM" id="SSF52047">
    <property type="entry name" value="RNI-like"/>
    <property type="match status" value="1"/>
</dbReference>
<comment type="similarity">
    <text evidence="1">Belongs to the small GTPase superfamily. Rho family.</text>
</comment>
<feature type="region of interest" description="Disordered" evidence="12">
    <location>
        <begin position="3503"/>
        <end position="3527"/>
    </location>
</feature>
<dbReference type="GO" id="GO:0005525">
    <property type="term" value="F:GTP binding"/>
    <property type="evidence" value="ECO:0007669"/>
    <property type="project" value="UniProtKB-KW"/>
</dbReference>
<dbReference type="Gene3D" id="3.40.50.10140">
    <property type="entry name" value="Toll/interleukin-1 receptor homology (TIR) domain"/>
    <property type="match status" value="1"/>
</dbReference>
<keyword evidence="8" id="KW-0342">GTP-binding</keyword>
<dbReference type="Gene3D" id="3.30.310.200">
    <property type="match status" value="1"/>
</dbReference>
<evidence type="ECO:0000256" key="5">
    <source>
        <dbReference type="ARBA" id="ARBA00022741"/>
    </source>
</evidence>
<dbReference type="FunFam" id="3.40.50.300:FF:001179">
    <property type="entry name" value="Rho family GTPase"/>
    <property type="match status" value="1"/>
</dbReference>
<feature type="coiled-coil region" evidence="11">
    <location>
        <begin position="3309"/>
        <end position="3340"/>
    </location>
</feature>
<dbReference type="Proteomes" id="UP000749559">
    <property type="component" value="Unassembled WGS sequence"/>
</dbReference>